<evidence type="ECO:0000256" key="1">
    <source>
        <dbReference type="ARBA" id="ARBA00004141"/>
    </source>
</evidence>
<sequence>MEHELASLSLTHVQFDPHDKVAYLLAYITLSPLAILVFYASVIVSRREIAGILMLGGQLANEGLNFILKEYLQIARPHAHLGTGYGMPSSHAQFIWIYLGYHSLPQVIAGGCVGIVFGVTWYGLLEYGLRPSGLIGWILEQPLSKRFYLRDMRTVDNVAKWEYQQWEQVRNRNNAESKQK</sequence>
<dbReference type="PANTHER" id="PTHR11247:SF1">
    <property type="entry name" value="DOLICHYLDIPHOSPHATASE 1"/>
    <property type="match status" value="1"/>
</dbReference>
<dbReference type="AlphaFoldDB" id="A0AAD5PD38"/>
<keyword evidence="3 6" id="KW-0378">Hydrolase</keyword>
<dbReference type="EMBL" id="JAIXMP010000017">
    <property type="protein sequence ID" value="KAI9259603.1"/>
    <property type="molecule type" value="Genomic_DNA"/>
</dbReference>
<feature type="transmembrane region" description="Helical" evidence="6">
    <location>
        <begin position="107"/>
        <end position="125"/>
    </location>
</feature>
<dbReference type="SUPFAM" id="SSF48317">
    <property type="entry name" value="Acid phosphatase/Vanadium-dependent haloperoxidase"/>
    <property type="match status" value="1"/>
</dbReference>
<comment type="subcellular location">
    <subcellularLocation>
        <location evidence="6">Endoplasmic reticulum membrane</location>
        <topology evidence="6">Multi-pass membrane protein</topology>
    </subcellularLocation>
    <subcellularLocation>
        <location evidence="1">Membrane</location>
        <topology evidence="1">Multi-pass membrane protein</topology>
    </subcellularLocation>
</comment>
<feature type="transmembrane region" description="Helical" evidence="6">
    <location>
        <begin position="21"/>
        <end position="43"/>
    </location>
</feature>
<comment type="catalytic activity">
    <reaction evidence="6">
        <text>a di-trans,poly-cis-dolichyl diphosphate + H2O = a di-trans,poly-cis-dolichyl phosphate + phosphate + H(+)</text>
        <dbReference type="Rhea" id="RHEA:14385"/>
        <dbReference type="Rhea" id="RHEA-COMP:19498"/>
        <dbReference type="Rhea" id="RHEA-COMP:19506"/>
        <dbReference type="ChEBI" id="CHEBI:15377"/>
        <dbReference type="ChEBI" id="CHEBI:15378"/>
        <dbReference type="ChEBI" id="CHEBI:43474"/>
        <dbReference type="ChEBI" id="CHEBI:57497"/>
        <dbReference type="ChEBI" id="CHEBI:57683"/>
        <dbReference type="EC" id="3.6.1.43"/>
    </reaction>
</comment>
<gene>
    <name evidence="7" type="ORF">BDA99DRAFT_547504</name>
</gene>
<dbReference type="EC" id="3.6.1.43" evidence="6"/>
<evidence type="ECO:0000256" key="4">
    <source>
        <dbReference type="ARBA" id="ARBA00022989"/>
    </source>
</evidence>
<dbReference type="GO" id="GO:0005789">
    <property type="term" value="C:endoplasmic reticulum membrane"/>
    <property type="evidence" value="ECO:0007669"/>
    <property type="project" value="UniProtKB-SubCell"/>
</dbReference>
<comment type="pathway">
    <text evidence="6">Protein modification; protein glycosylation.</text>
</comment>
<proteinExistence type="inferred from homology"/>
<evidence type="ECO:0000256" key="6">
    <source>
        <dbReference type="RuleBase" id="RU367078"/>
    </source>
</evidence>
<keyword evidence="4 6" id="KW-1133">Transmembrane helix</keyword>
<dbReference type="GO" id="GO:0047874">
    <property type="term" value="F:dolichyldiphosphatase activity"/>
    <property type="evidence" value="ECO:0007669"/>
    <property type="project" value="UniProtKB-UniRule"/>
</dbReference>
<keyword evidence="6" id="KW-0256">Endoplasmic reticulum</keyword>
<evidence type="ECO:0000313" key="7">
    <source>
        <dbReference type="EMBL" id="KAI9259603.1"/>
    </source>
</evidence>
<accession>A0AAD5PD38</accession>
<dbReference type="InterPro" id="IPR039667">
    <property type="entry name" value="Dolichyldiphosphatase_PAP2"/>
</dbReference>
<dbReference type="CDD" id="cd03382">
    <property type="entry name" value="PAP2_dolichyldiphosphatase"/>
    <property type="match status" value="1"/>
</dbReference>
<organism evidence="7 8">
    <name type="scientific">Phascolomyces articulosus</name>
    <dbReference type="NCBI Taxonomy" id="60185"/>
    <lineage>
        <taxon>Eukaryota</taxon>
        <taxon>Fungi</taxon>
        <taxon>Fungi incertae sedis</taxon>
        <taxon>Mucoromycota</taxon>
        <taxon>Mucoromycotina</taxon>
        <taxon>Mucoromycetes</taxon>
        <taxon>Mucorales</taxon>
        <taxon>Lichtheimiaceae</taxon>
        <taxon>Phascolomyces</taxon>
    </lineage>
</organism>
<dbReference type="GO" id="GO:0008610">
    <property type="term" value="P:lipid biosynthetic process"/>
    <property type="evidence" value="ECO:0007669"/>
    <property type="project" value="TreeGrafter"/>
</dbReference>
<reference evidence="7" key="1">
    <citation type="journal article" date="2022" name="IScience">
        <title>Evolution of zygomycete secretomes and the origins of terrestrial fungal ecologies.</title>
        <authorList>
            <person name="Chang Y."/>
            <person name="Wang Y."/>
            <person name="Mondo S."/>
            <person name="Ahrendt S."/>
            <person name="Andreopoulos W."/>
            <person name="Barry K."/>
            <person name="Beard J."/>
            <person name="Benny G.L."/>
            <person name="Blankenship S."/>
            <person name="Bonito G."/>
            <person name="Cuomo C."/>
            <person name="Desiro A."/>
            <person name="Gervers K.A."/>
            <person name="Hundley H."/>
            <person name="Kuo A."/>
            <person name="LaButti K."/>
            <person name="Lang B.F."/>
            <person name="Lipzen A."/>
            <person name="O'Donnell K."/>
            <person name="Pangilinan J."/>
            <person name="Reynolds N."/>
            <person name="Sandor L."/>
            <person name="Smith M.E."/>
            <person name="Tsang A."/>
            <person name="Grigoriev I.V."/>
            <person name="Stajich J.E."/>
            <person name="Spatafora J.W."/>
        </authorList>
    </citation>
    <scope>NUCLEOTIDE SEQUENCE</scope>
    <source>
        <strain evidence="7">RSA 2281</strain>
    </source>
</reference>
<reference evidence="7" key="2">
    <citation type="submission" date="2023-02" db="EMBL/GenBank/DDBJ databases">
        <authorList>
            <consortium name="DOE Joint Genome Institute"/>
            <person name="Mondo S.J."/>
            <person name="Chang Y."/>
            <person name="Wang Y."/>
            <person name="Ahrendt S."/>
            <person name="Andreopoulos W."/>
            <person name="Barry K."/>
            <person name="Beard J."/>
            <person name="Benny G.L."/>
            <person name="Blankenship S."/>
            <person name="Bonito G."/>
            <person name="Cuomo C."/>
            <person name="Desiro A."/>
            <person name="Gervers K.A."/>
            <person name="Hundley H."/>
            <person name="Kuo A."/>
            <person name="LaButti K."/>
            <person name="Lang B.F."/>
            <person name="Lipzen A."/>
            <person name="O'Donnell K."/>
            <person name="Pangilinan J."/>
            <person name="Reynolds N."/>
            <person name="Sandor L."/>
            <person name="Smith M.W."/>
            <person name="Tsang A."/>
            <person name="Grigoriev I.V."/>
            <person name="Stajich J.E."/>
            <person name="Spatafora J.W."/>
        </authorList>
    </citation>
    <scope>NUCLEOTIDE SEQUENCE</scope>
    <source>
        <strain evidence="7">RSA 2281</strain>
    </source>
</reference>
<evidence type="ECO:0000256" key="3">
    <source>
        <dbReference type="ARBA" id="ARBA00022801"/>
    </source>
</evidence>
<evidence type="ECO:0000256" key="5">
    <source>
        <dbReference type="ARBA" id="ARBA00023136"/>
    </source>
</evidence>
<comment type="caution">
    <text evidence="7">The sequence shown here is derived from an EMBL/GenBank/DDBJ whole genome shotgun (WGS) entry which is preliminary data.</text>
</comment>
<dbReference type="InterPro" id="IPR036938">
    <property type="entry name" value="PAP2/HPO_sf"/>
</dbReference>
<keyword evidence="2 6" id="KW-0812">Transmembrane</keyword>
<dbReference type="GO" id="GO:0006487">
    <property type="term" value="P:protein N-linked glycosylation"/>
    <property type="evidence" value="ECO:0007669"/>
    <property type="project" value="UniProtKB-UniRule"/>
</dbReference>
<comment type="similarity">
    <text evidence="6">Belongs to the dolichyldiphosphatase family.</text>
</comment>
<keyword evidence="8" id="KW-1185">Reference proteome</keyword>
<name>A0AAD5PD38_9FUNG</name>
<evidence type="ECO:0000256" key="2">
    <source>
        <dbReference type="ARBA" id="ARBA00022692"/>
    </source>
</evidence>
<protein>
    <recommendedName>
        <fullName evidence="6">Dolichyldiphosphatase</fullName>
        <ecNumber evidence="6">3.6.1.43</ecNumber>
    </recommendedName>
</protein>
<dbReference type="Proteomes" id="UP001209540">
    <property type="component" value="Unassembled WGS sequence"/>
</dbReference>
<comment type="caution">
    <text evidence="6">Lacks conserved residue(s) required for the propagation of feature annotation.</text>
</comment>
<keyword evidence="5 6" id="KW-0472">Membrane</keyword>
<evidence type="ECO:0000313" key="8">
    <source>
        <dbReference type="Proteomes" id="UP001209540"/>
    </source>
</evidence>
<comment type="function">
    <text evidence="6">Required for efficient N-glycosylation. Necessary for maintaining optimal levels of dolichol-linked oligosaccharides. Hydrolyzes dolichyl pyrophosphate at a very high rate and dolichyl monophosphate at a much lower rate. Does not act on phosphatidate.</text>
</comment>
<dbReference type="PANTHER" id="PTHR11247">
    <property type="entry name" value="PALMITOYL-PROTEIN THIOESTERASE/DOLICHYLDIPHOSPHATASE 1"/>
    <property type="match status" value="1"/>
</dbReference>